<dbReference type="AlphaFoldDB" id="U9TK09"/>
<gene>
    <name evidence="1" type="ORF">GLOINDRAFT_327020</name>
</gene>
<name>U9TK09_RHIID</name>
<proteinExistence type="predicted"/>
<organism evidence="1">
    <name type="scientific">Rhizophagus irregularis (strain DAOM 181602 / DAOM 197198 / MUCL 43194)</name>
    <name type="common">Arbuscular mycorrhizal fungus</name>
    <name type="synonym">Glomus intraradices</name>
    <dbReference type="NCBI Taxonomy" id="747089"/>
    <lineage>
        <taxon>Eukaryota</taxon>
        <taxon>Fungi</taxon>
        <taxon>Fungi incertae sedis</taxon>
        <taxon>Mucoromycota</taxon>
        <taxon>Glomeromycotina</taxon>
        <taxon>Glomeromycetes</taxon>
        <taxon>Glomerales</taxon>
        <taxon>Glomeraceae</taxon>
        <taxon>Rhizophagus</taxon>
    </lineage>
</organism>
<dbReference type="HOGENOM" id="CLU_2293169_0_0_1"/>
<protein>
    <submittedName>
        <fullName evidence="1">Uncharacterized protein</fullName>
    </submittedName>
</protein>
<reference evidence="1" key="1">
    <citation type="submission" date="2013-07" db="EMBL/GenBank/DDBJ databases">
        <title>The genome of an arbuscular mycorrhizal fungus provides insights into the evolution of the oldest plant symbiosis.</title>
        <authorList>
            <consortium name="DOE Joint Genome Institute"/>
            <person name="Tisserant E."/>
            <person name="Malbreil M."/>
            <person name="Kuo A."/>
            <person name="Kohler A."/>
            <person name="Symeonidi A."/>
            <person name="Balestrini R."/>
            <person name="Charron P."/>
            <person name="Duensing N."/>
            <person name="Frei-dit-Frey N."/>
            <person name="Gianinazzi-Pearson V."/>
            <person name="Gilbert B."/>
            <person name="Handa Y."/>
            <person name="Hijri M."/>
            <person name="Kaul R."/>
            <person name="Kawaguchi M."/>
            <person name="Krajinski F."/>
            <person name="Lammers P."/>
            <person name="Lapierre D."/>
            <person name="Masclaux F.G."/>
            <person name="Murat C."/>
            <person name="Morin E."/>
            <person name="Ndikumana S."/>
            <person name="Pagni M."/>
            <person name="Petitpierre D."/>
            <person name="Requena N."/>
            <person name="Rosikiewicz P."/>
            <person name="Riley R."/>
            <person name="Saito K."/>
            <person name="San Clemente H."/>
            <person name="Shapiro H."/>
            <person name="van Tuinen D."/>
            <person name="Becard G."/>
            <person name="Bonfante P."/>
            <person name="Paszkowski U."/>
            <person name="Shachar-Hill Y."/>
            <person name="Young J.P."/>
            <person name="Sanders I.R."/>
            <person name="Henrissat B."/>
            <person name="Rensing S.A."/>
            <person name="Grigoriev I.V."/>
            <person name="Corradi N."/>
            <person name="Roux C."/>
            <person name="Martin F."/>
        </authorList>
    </citation>
    <scope>NUCLEOTIDE SEQUENCE</scope>
    <source>
        <strain evidence="1">DAOM 197198</strain>
    </source>
</reference>
<sequence>MSDVIFVKGCTDIDQLTQLANPSLSHSNDRTAFFYNPPGDSQIYHITCELSNKNVLYKCYATIFLKRNPFIKLHYVSKSYLDSINLNVVQFAAAAMRFRIK</sequence>
<dbReference type="EMBL" id="KI294875">
    <property type="protein sequence ID" value="ESA03686.1"/>
    <property type="molecule type" value="Genomic_DNA"/>
</dbReference>
<evidence type="ECO:0000313" key="1">
    <source>
        <dbReference type="EMBL" id="ESA03686.1"/>
    </source>
</evidence>
<accession>U9TK09</accession>